<dbReference type="Proteomes" id="UP001156368">
    <property type="component" value="Segment"/>
</dbReference>
<sequence>MPSVPFNEERHRELVAIEMQPKFSGLTIDPTVTRKLMAELERIAGGW</sequence>
<organism evidence="1 2">
    <name type="scientific">Pseudomonas phage phiH1</name>
    <dbReference type="NCBI Taxonomy" id="2982871"/>
    <lineage>
        <taxon>Viruses</taxon>
        <taxon>Duplodnaviria</taxon>
        <taxon>Heunggongvirae</taxon>
        <taxon>Uroviricota</taxon>
        <taxon>Caudoviricetes</taxon>
        <taxon>Mesyanzhinovviridae</taxon>
        <taxon>Bradleyvirinae</taxon>
        <taxon>Pamexvirus</taxon>
        <taxon>Pamexvirus phiH1</taxon>
    </lineage>
</organism>
<keyword evidence="2" id="KW-1185">Reference proteome</keyword>
<dbReference type="EMBL" id="OP380269">
    <property type="protein sequence ID" value="UYD21642.1"/>
    <property type="molecule type" value="Genomic_DNA"/>
</dbReference>
<reference evidence="1 2" key="1">
    <citation type="submission" date="2022-09" db="EMBL/GenBank/DDBJ databases">
        <authorList>
            <person name="Huang Z.W."/>
            <person name="Li Y.Y."/>
            <person name="Yang H.J."/>
        </authorList>
    </citation>
    <scope>NUCLEOTIDE SEQUENCE [LARGE SCALE GENOMIC DNA]</scope>
</reference>
<evidence type="ECO:0000313" key="2">
    <source>
        <dbReference type="Proteomes" id="UP001156368"/>
    </source>
</evidence>
<dbReference type="GeneID" id="79586830"/>
<protein>
    <submittedName>
        <fullName evidence="1">Nucleotide triphosphate hydrolase</fullName>
    </submittedName>
</protein>
<dbReference type="RefSeq" id="YP_010739442.1">
    <property type="nucleotide sequence ID" value="NC_073039.1"/>
</dbReference>
<dbReference type="KEGG" id="vg:79586830"/>
<proteinExistence type="predicted"/>
<accession>A0AAX3D1T5</accession>
<name>A0AAX3D1T5_9CAUD</name>
<evidence type="ECO:0000313" key="1">
    <source>
        <dbReference type="EMBL" id="UYD21642.1"/>
    </source>
</evidence>
<keyword evidence="1" id="KW-0378">Hydrolase</keyword>
<dbReference type="GO" id="GO:0016787">
    <property type="term" value="F:hydrolase activity"/>
    <property type="evidence" value="ECO:0007669"/>
    <property type="project" value="UniProtKB-KW"/>
</dbReference>